<accession>A0ABQ0QIK9</accession>
<dbReference type="EMBL" id="BAQB01000011">
    <property type="protein sequence ID" value="GBR46124.1"/>
    <property type="molecule type" value="Genomic_DNA"/>
</dbReference>
<feature type="chain" id="PRO_5046140346" evidence="1">
    <location>
        <begin position="23"/>
        <end position="161"/>
    </location>
</feature>
<keyword evidence="1" id="KW-0732">Signal</keyword>
<feature type="signal peptide" evidence="1">
    <location>
        <begin position="1"/>
        <end position="22"/>
    </location>
</feature>
<name>A0ABQ0QIK9_9PROT</name>
<keyword evidence="3" id="KW-1185">Reference proteome</keyword>
<evidence type="ECO:0000313" key="3">
    <source>
        <dbReference type="Proteomes" id="UP001062443"/>
    </source>
</evidence>
<evidence type="ECO:0000313" key="2">
    <source>
        <dbReference type="EMBL" id="GBR46124.1"/>
    </source>
</evidence>
<gene>
    <name evidence="2" type="ORF">AA106556_1004</name>
</gene>
<proteinExistence type="predicted"/>
<protein>
    <submittedName>
        <fullName evidence="2">Uncharacterized protein</fullName>
    </submittedName>
</protein>
<evidence type="ECO:0000256" key="1">
    <source>
        <dbReference type="SAM" id="SignalP"/>
    </source>
</evidence>
<reference evidence="2" key="1">
    <citation type="submission" date="2013-04" db="EMBL/GenBank/DDBJ databases">
        <title>The genome sequencing project of 58 acetic acid bacteria.</title>
        <authorList>
            <person name="Okamoto-Kainuma A."/>
            <person name="Ishikawa M."/>
            <person name="Umino S."/>
            <person name="Koizumi Y."/>
            <person name="Shiwa Y."/>
            <person name="Yoshikawa H."/>
            <person name="Matsutani M."/>
            <person name="Matsushita K."/>
        </authorList>
    </citation>
    <scope>NUCLEOTIDE SEQUENCE</scope>
    <source>
        <strain evidence="2">NBRC 106556</strain>
    </source>
</reference>
<dbReference type="Proteomes" id="UP001062443">
    <property type="component" value="Unassembled WGS sequence"/>
</dbReference>
<organism evidence="2 3">
    <name type="scientific">Neokomagataea tanensis NBRC 106556</name>
    <dbReference type="NCBI Taxonomy" id="1223519"/>
    <lineage>
        <taxon>Bacteria</taxon>
        <taxon>Pseudomonadati</taxon>
        <taxon>Pseudomonadota</taxon>
        <taxon>Alphaproteobacteria</taxon>
        <taxon>Acetobacterales</taxon>
        <taxon>Acetobacteraceae</taxon>
        <taxon>Neokomagataea</taxon>
    </lineage>
</organism>
<sequence>MMALRAGAFFLSVFFLPSVVLADSASLTAEEAAVAARIEPHGVVGEFTMAVCRTGHVHGAVFLDSRKNYRDQKTLIIEIPDTVVQRTGLTPEQVQERYLGRRIRVSGWARRVPIGVHDAQGNVVLTYDQIQVHMSTLDDVRLDGLQRDATLCHDDKTPLVS</sequence>
<comment type="caution">
    <text evidence="2">The sequence shown here is derived from an EMBL/GenBank/DDBJ whole genome shotgun (WGS) entry which is preliminary data.</text>
</comment>